<feature type="region of interest" description="Disordered" evidence="1">
    <location>
        <begin position="56"/>
        <end position="91"/>
    </location>
</feature>
<evidence type="ECO:0000313" key="3">
    <source>
        <dbReference type="EMBL" id="CAI4015177.1"/>
    </source>
</evidence>
<dbReference type="EMBL" id="CAMXCT020006518">
    <property type="protein sequence ID" value="CAL1168552.1"/>
    <property type="molecule type" value="Genomic_DNA"/>
</dbReference>
<feature type="non-terminal residue" evidence="3">
    <location>
        <position position="1"/>
    </location>
</feature>
<dbReference type="Proteomes" id="UP001152797">
    <property type="component" value="Unassembled WGS sequence"/>
</dbReference>
<reference evidence="3" key="1">
    <citation type="submission" date="2022-10" db="EMBL/GenBank/DDBJ databases">
        <authorList>
            <person name="Chen Y."/>
            <person name="Dougan E. K."/>
            <person name="Chan C."/>
            <person name="Rhodes N."/>
            <person name="Thang M."/>
        </authorList>
    </citation>
    <scope>NUCLEOTIDE SEQUENCE</scope>
</reference>
<feature type="non-terminal residue" evidence="3">
    <location>
        <position position="164"/>
    </location>
</feature>
<dbReference type="AlphaFoldDB" id="A0A9P1GLD2"/>
<evidence type="ECO:0000256" key="2">
    <source>
        <dbReference type="SAM" id="Phobius"/>
    </source>
</evidence>
<gene>
    <name evidence="3" type="ORF">C1SCF055_LOCUS40023</name>
</gene>
<evidence type="ECO:0000313" key="5">
    <source>
        <dbReference type="Proteomes" id="UP001152797"/>
    </source>
</evidence>
<feature type="region of interest" description="Disordered" evidence="1">
    <location>
        <begin position="1"/>
        <end position="38"/>
    </location>
</feature>
<evidence type="ECO:0000256" key="1">
    <source>
        <dbReference type="SAM" id="MobiDB-lite"/>
    </source>
</evidence>
<keyword evidence="2" id="KW-0472">Membrane</keyword>
<feature type="transmembrane region" description="Helical" evidence="2">
    <location>
        <begin position="142"/>
        <end position="163"/>
    </location>
</feature>
<protein>
    <submittedName>
        <fullName evidence="3">Uncharacterized protein</fullName>
    </submittedName>
</protein>
<sequence length="164" mass="18085">DTSESAESMALGAMQRWPGLGAPVMPRPRPDFRPRTLREASASDRLLYDSLSREVGKLKSGKTRAADRQRRTPPRRRPLAPAPRRADTATRWTSAASAPMAARLFGVMCFLGPLVLAIPYGMQLFASSQMLRELLLRPLLPLVLAFHSSRFANLLSIVALYALA</sequence>
<keyword evidence="2" id="KW-0812">Transmembrane</keyword>
<feature type="transmembrane region" description="Helical" evidence="2">
    <location>
        <begin position="101"/>
        <end position="122"/>
    </location>
</feature>
<feature type="compositionally biased region" description="Basic and acidic residues" evidence="1">
    <location>
        <begin position="28"/>
        <end position="38"/>
    </location>
</feature>
<keyword evidence="2" id="KW-1133">Transmembrane helix</keyword>
<organism evidence="3">
    <name type="scientific">Cladocopium goreaui</name>
    <dbReference type="NCBI Taxonomy" id="2562237"/>
    <lineage>
        <taxon>Eukaryota</taxon>
        <taxon>Sar</taxon>
        <taxon>Alveolata</taxon>
        <taxon>Dinophyceae</taxon>
        <taxon>Suessiales</taxon>
        <taxon>Symbiodiniaceae</taxon>
        <taxon>Cladocopium</taxon>
    </lineage>
</organism>
<reference evidence="4" key="2">
    <citation type="submission" date="2024-04" db="EMBL/GenBank/DDBJ databases">
        <authorList>
            <person name="Chen Y."/>
            <person name="Shah S."/>
            <person name="Dougan E. K."/>
            <person name="Thang M."/>
            <person name="Chan C."/>
        </authorList>
    </citation>
    <scope>NUCLEOTIDE SEQUENCE [LARGE SCALE GENOMIC DNA]</scope>
</reference>
<keyword evidence="5" id="KW-1185">Reference proteome</keyword>
<comment type="caution">
    <text evidence="3">The sequence shown here is derived from an EMBL/GenBank/DDBJ whole genome shotgun (WGS) entry which is preliminary data.</text>
</comment>
<proteinExistence type="predicted"/>
<name>A0A9P1GLD2_9DINO</name>
<dbReference type="EMBL" id="CAMXCT010006518">
    <property type="protein sequence ID" value="CAI4015177.1"/>
    <property type="molecule type" value="Genomic_DNA"/>
</dbReference>
<accession>A0A9P1GLD2</accession>
<dbReference type="EMBL" id="CAMXCT030006518">
    <property type="protein sequence ID" value="CAL4802489.1"/>
    <property type="molecule type" value="Genomic_DNA"/>
</dbReference>
<evidence type="ECO:0000313" key="4">
    <source>
        <dbReference type="EMBL" id="CAL1168552.1"/>
    </source>
</evidence>